<evidence type="ECO:0000313" key="8">
    <source>
        <dbReference type="Proteomes" id="UP000002866"/>
    </source>
</evidence>
<dbReference type="STRING" id="1071380.I2GXR5"/>
<evidence type="ECO:0000313" key="7">
    <source>
        <dbReference type="EMBL" id="CCH58917.1"/>
    </source>
</evidence>
<dbReference type="PANTHER" id="PTHR13211:SF0">
    <property type="entry name" value="TELOMERASE CAJAL BODY PROTEIN 1"/>
    <property type="match status" value="1"/>
</dbReference>
<evidence type="ECO:0000256" key="4">
    <source>
        <dbReference type="ARBA" id="ARBA00038156"/>
    </source>
</evidence>
<dbReference type="InterPro" id="IPR015943">
    <property type="entry name" value="WD40/YVTN_repeat-like_dom_sf"/>
</dbReference>
<sequence length="433" mass="49466">MILNVESTKSKEIASTKSTFHSKNLKRIWNIENGLCHSRNEKYKKLNYTFPELRDSKFATDDTALLKANICQDLYWSNDGSSIITVNDDYGIREYLVPNFDELDNIDNLNERDQLLPFTRFFRSQSIISSALNKRHSLYNEESNLNILAIGSRNLPIQLYQLSDKSCESPIFTYNTTNVMNEAFEVPFSLDFVNDQYLLSGTIRNKVCLYNISRKYPVSQWYGTGNKITSKSIVSCFDESFSNKENMVKYCGTYNNKLFRIDFRGKKELKYIFSTQHGNGFSQILLSINEQYIYAIKRSSDCIDVIDVRKSDHVASQLQLPFTMDLQKYKGYLSPTNGLTIGTDNGHAVNWSSALTEFGGQPRTRLFTCNESIQINSETNKELLSFGARINIIKECPVDSNLTAISYSDDKFSADTNDSLSFHSGISLYANII</sequence>
<comment type="subunit">
    <text evidence="5">Associates with snRNPs.</text>
</comment>
<keyword evidence="1" id="KW-0507">mRNA processing</keyword>
<dbReference type="KEGG" id="tbl:TBLA_0B00740"/>
<dbReference type="RefSeq" id="XP_004178436.1">
    <property type="nucleotide sequence ID" value="XM_004178388.1"/>
</dbReference>
<accession>I2GXR5</accession>
<comment type="similarity">
    <text evidence="4">Belongs to the SWT21 family.</text>
</comment>
<dbReference type="SUPFAM" id="SSF50978">
    <property type="entry name" value="WD40 repeat-like"/>
    <property type="match status" value="1"/>
</dbReference>
<dbReference type="FunCoup" id="I2GXR5">
    <property type="interactions" value="36"/>
</dbReference>
<dbReference type="PANTHER" id="PTHR13211">
    <property type="entry name" value="TELOMERASE CAJAL BODY PROTEIN 1"/>
    <property type="match status" value="1"/>
</dbReference>
<dbReference type="OMA" id="VICQDIF"/>
<evidence type="ECO:0000256" key="2">
    <source>
        <dbReference type="ARBA" id="ARBA00023187"/>
    </source>
</evidence>
<organism evidence="7 8">
    <name type="scientific">Henningerozyma blattae (strain ATCC 34711 / CBS 6284 / DSM 70876 / NBRC 10599 / NRRL Y-10934 / UCD 77-7)</name>
    <name type="common">Yeast</name>
    <name type="synonym">Tetrapisispora blattae</name>
    <dbReference type="NCBI Taxonomy" id="1071380"/>
    <lineage>
        <taxon>Eukaryota</taxon>
        <taxon>Fungi</taxon>
        <taxon>Dikarya</taxon>
        <taxon>Ascomycota</taxon>
        <taxon>Saccharomycotina</taxon>
        <taxon>Saccharomycetes</taxon>
        <taxon>Saccharomycetales</taxon>
        <taxon>Saccharomycetaceae</taxon>
        <taxon>Henningerozyma</taxon>
    </lineage>
</organism>
<reference evidence="7 8" key="1">
    <citation type="journal article" date="2011" name="Proc. Natl. Acad. Sci. U.S.A.">
        <title>Evolutionary erosion of yeast sex chromosomes by mating-type switching accidents.</title>
        <authorList>
            <person name="Gordon J.L."/>
            <person name="Armisen D."/>
            <person name="Proux-Wera E."/>
            <person name="Oheigeartaigh S.S."/>
            <person name="Byrne K.P."/>
            <person name="Wolfe K.H."/>
        </authorList>
    </citation>
    <scope>NUCLEOTIDE SEQUENCE [LARGE SCALE GENOMIC DNA]</scope>
    <source>
        <strain evidence="8">ATCC 34711 / CBS 6284 / DSM 70876 / NBRC 10599 / NRRL Y-10934 / UCD 77-7</strain>
    </source>
</reference>
<name>I2GXR5_HENB6</name>
<keyword evidence="8" id="KW-1185">Reference proteome</keyword>
<gene>
    <name evidence="7" type="primary">TBLA0B00740</name>
    <name evidence="7" type="ORF">TBLA_0B00740</name>
</gene>
<protein>
    <recommendedName>
        <fullName evidence="6">Protein SWT21</fullName>
    </recommendedName>
</protein>
<dbReference type="Proteomes" id="UP000002866">
    <property type="component" value="Chromosome 2"/>
</dbReference>
<evidence type="ECO:0000256" key="5">
    <source>
        <dbReference type="ARBA" id="ARBA00038575"/>
    </source>
</evidence>
<dbReference type="InParanoid" id="I2GXR5"/>
<dbReference type="HOGENOM" id="CLU_662333_0_0_1"/>
<dbReference type="OrthoDB" id="239865at2759"/>
<comment type="function">
    <text evidence="3">Involved in mRNA splicing. Helps to stabilize the U1 snRNP-5' splice site interaction.</text>
</comment>
<dbReference type="EMBL" id="HE806317">
    <property type="protein sequence ID" value="CCH58917.1"/>
    <property type="molecule type" value="Genomic_DNA"/>
</dbReference>
<dbReference type="GO" id="GO:0006397">
    <property type="term" value="P:mRNA processing"/>
    <property type="evidence" value="ECO:0007669"/>
    <property type="project" value="UniProtKB-KW"/>
</dbReference>
<dbReference type="InterPro" id="IPR036322">
    <property type="entry name" value="WD40_repeat_dom_sf"/>
</dbReference>
<proteinExistence type="inferred from homology"/>
<dbReference type="GO" id="GO:0008380">
    <property type="term" value="P:RNA splicing"/>
    <property type="evidence" value="ECO:0007669"/>
    <property type="project" value="UniProtKB-KW"/>
</dbReference>
<dbReference type="InterPro" id="IPR051150">
    <property type="entry name" value="SWT21/TCAB1_mRNA_Telomere"/>
</dbReference>
<evidence type="ECO:0000256" key="3">
    <source>
        <dbReference type="ARBA" id="ARBA00037270"/>
    </source>
</evidence>
<evidence type="ECO:0000256" key="6">
    <source>
        <dbReference type="ARBA" id="ARBA00040352"/>
    </source>
</evidence>
<dbReference type="Gene3D" id="2.130.10.10">
    <property type="entry name" value="YVTN repeat-like/Quinoprotein amine dehydrogenase"/>
    <property type="match status" value="1"/>
</dbReference>
<dbReference type="AlphaFoldDB" id="I2GXR5"/>
<evidence type="ECO:0000256" key="1">
    <source>
        <dbReference type="ARBA" id="ARBA00022664"/>
    </source>
</evidence>
<dbReference type="GeneID" id="14494122"/>
<keyword evidence="2" id="KW-0508">mRNA splicing</keyword>
<dbReference type="eggNOG" id="ENOG502QVPI">
    <property type="taxonomic scope" value="Eukaryota"/>
</dbReference>